<dbReference type="Proteomes" id="UP001372834">
    <property type="component" value="Unassembled WGS sequence"/>
</dbReference>
<sequence length="123" mass="13688">MVKAYRATHLAVCALSRCVMKQKSGFHHEVTKEKEEAYRDMLAVGRDETMLWTVQPSALIPQAVSHSRALASPDDQKWLMTDVMTDLVPDILSHTLSSLLNSMSAFSRSERIGNQRVSSVVVG</sequence>
<dbReference type="EMBL" id="JAWJWE010000040">
    <property type="protein sequence ID" value="KAK6619453.1"/>
    <property type="molecule type" value="Genomic_DNA"/>
</dbReference>
<dbReference type="Proteomes" id="UP001359485">
    <property type="component" value="Unassembled WGS sequence"/>
</dbReference>
<dbReference type="AlphaFoldDB" id="A0AAN8RSS4"/>
<protein>
    <submittedName>
        <fullName evidence="1">Uncharacterized protein</fullName>
    </submittedName>
</protein>
<proteinExistence type="predicted"/>
<comment type="caution">
    <text evidence="1">The sequence shown here is derived from an EMBL/GenBank/DDBJ whole genome shotgun (WGS) entry which is preliminary data.</text>
</comment>
<evidence type="ECO:0000313" key="3">
    <source>
        <dbReference type="Proteomes" id="UP001359485"/>
    </source>
</evidence>
<gene>
    <name evidence="1" type="ORF">RUM43_012210</name>
    <name evidence="2" type="ORF">RUM44_005006</name>
</gene>
<evidence type="ECO:0000313" key="1">
    <source>
        <dbReference type="EMBL" id="KAK6619453.1"/>
    </source>
</evidence>
<accession>A0AAN8RSS4</accession>
<name>A0AAN8RSS4_POLSC</name>
<reference evidence="1 4" key="1">
    <citation type="submission" date="2023-10" db="EMBL/GenBank/DDBJ databases">
        <title>Genomes of two closely related lineages of the louse Polyplax serrata with different host specificities.</title>
        <authorList>
            <person name="Martinu J."/>
            <person name="Tarabai H."/>
            <person name="Stefka J."/>
            <person name="Hypsa V."/>
        </authorList>
    </citation>
    <scope>NUCLEOTIDE SEQUENCE [LARGE SCALE GENOMIC DNA]</scope>
    <source>
        <strain evidence="2">98ZLc_SE</strain>
        <strain evidence="1">HR10_N</strain>
    </source>
</reference>
<organism evidence="1 4">
    <name type="scientific">Polyplax serrata</name>
    <name type="common">Common mouse louse</name>
    <dbReference type="NCBI Taxonomy" id="468196"/>
    <lineage>
        <taxon>Eukaryota</taxon>
        <taxon>Metazoa</taxon>
        <taxon>Ecdysozoa</taxon>
        <taxon>Arthropoda</taxon>
        <taxon>Hexapoda</taxon>
        <taxon>Insecta</taxon>
        <taxon>Pterygota</taxon>
        <taxon>Neoptera</taxon>
        <taxon>Paraneoptera</taxon>
        <taxon>Psocodea</taxon>
        <taxon>Troctomorpha</taxon>
        <taxon>Phthiraptera</taxon>
        <taxon>Anoplura</taxon>
        <taxon>Polyplacidae</taxon>
        <taxon>Polyplax</taxon>
    </lineage>
</organism>
<keyword evidence="3" id="KW-1185">Reference proteome</keyword>
<evidence type="ECO:0000313" key="2">
    <source>
        <dbReference type="EMBL" id="KAK6630339.1"/>
    </source>
</evidence>
<evidence type="ECO:0000313" key="4">
    <source>
        <dbReference type="Proteomes" id="UP001372834"/>
    </source>
</evidence>
<dbReference type="EMBL" id="JAWJWF010000008">
    <property type="protein sequence ID" value="KAK6630339.1"/>
    <property type="molecule type" value="Genomic_DNA"/>
</dbReference>